<dbReference type="AlphaFoldDB" id="M1DP34"/>
<feature type="region of interest" description="Disordered" evidence="1">
    <location>
        <begin position="1"/>
        <end position="26"/>
    </location>
</feature>
<reference evidence="3" key="1">
    <citation type="journal article" date="2011" name="Nature">
        <title>Genome sequence and analysis of the tuber crop potato.</title>
        <authorList>
            <consortium name="The Potato Genome Sequencing Consortium"/>
        </authorList>
    </citation>
    <scope>NUCLEOTIDE SEQUENCE [LARGE SCALE GENOMIC DNA]</scope>
    <source>
        <strain evidence="3">cv. DM1-3 516 R44</strain>
    </source>
</reference>
<organism evidence="2 3">
    <name type="scientific">Solanum tuberosum</name>
    <name type="common">Potato</name>
    <dbReference type="NCBI Taxonomy" id="4113"/>
    <lineage>
        <taxon>Eukaryota</taxon>
        <taxon>Viridiplantae</taxon>
        <taxon>Streptophyta</taxon>
        <taxon>Embryophyta</taxon>
        <taxon>Tracheophyta</taxon>
        <taxon>Spermatophyta</taxon>
        <taxon>Magnoliopsida</taxon>
        <taxon>eudicotyledons</taxon>
        <taxon>Gunneridae</taxon>
        <taxon>Pentapetalae</taxon>
        <taxon>asterids</taxon>
        <taxon>lamiids</taxon>
        <taxon>Solanales</taxon>
        <taxon>Solanaceae</taxon>
        <taxon>Solanoideae</taxon>
        <taxon>Solaneae</taxon>
        <taxon>Solanum</taxon>
    </lineage>
</organism>
<accession>M1DP34</accession>
<evidence type="ECO:0000313" key="3">
    <source>
        <dbReference type="Proteomes" id="UP000011115"/>
    </source>
</evidence>
<dbReference type="Gramene" id="PGSC0003DMT400092102">
    <property type="protein sequence ID" value="PGSC0003DMT400092102"/>
    <property type="gene ID" value="PGSC0003DMG400041673"/>
</dbReference>
<protein>
    <submittedName>
        <fullName evidence="2">Uncharacterized protein</fullName>
    </submittedName>
</protein>
<proteinExistence type="predicted"/>
<evidence type="ECO:0000256" key="1">
    <source>
        <dbReference type="SAM" id="MobiDB-lite"/>
    </source>
</evidence>
<dbReference type="Proteomes" id="UP000011115">
    <property type="component" value="Unassembled WGS sequence"/>
</dbReference>
<sequence length="129" mass="14671">MTTQEACTGGIEENYDDQGDSPQVPQVPVDLMSSERIRNGFHWLTQVGIEILDIYGSKMEEDPLEFIEEILRVLVEGSKEIKKKKIDMTTQEACTSGFKENYDDQGASPQDPKVPIDLMSNERIRYGFH</sequence>
<dbReference type="PaxDb" id="4113-PGSC0003DMT400092102"/>
<dbReference type="InParanoid" id="M1DP34"/>
<name>M1DP34_SOLTU</name>
<dbReference type="HOGENOM" id="CLU_1952668_0_0_1"/>
<reference evidence="2" key="2">
    <citation type="submission" date="2015-06" db="UniProtKB">
        <authorList>
            <consortium name="EnsemblPlants"/>
        </authorList>
    </citation>
    <scope>IDENTIFICATION</scope>
    <source>
        <strain evidence="2">DM1-3 516 R44</strain>
    </source>
</reference>
<dbReference type="EnsemblPlants" id="PGSC0003DMT400092102">
    <property type="protein sequence ID" value="PGSC0003DMT400092102"/>
    <property type="gene ID" value="PGSC0003DMG400041673"/>
</dbReference>
<evidence type="ECO:0000313" key="2">
    <source>
        <dbReference type="EnsemblPlants" id="PGSC0003DMT400092102"/>
    </source>
</evidence>
<keyword evidence="3" id="KW-1185">Reference proteome</keyword>